<feature type="transmembrane region" description="Helical" evidence="8">
    <location>
        <begin position="360"/>
        <end position="381"/>
    </location>
</feature>
<dbReference type="Gene3D" id="3.30.70.1320">
    <property type="entry name" value="Multidrug efflux transporter AcrB pore domain like"/>
    <property type="match status" value="1"/>
</dbReference>
<keyword evidence="5 8" id="KW-0812">Transmembrane</keyword>
<evidence type="ECO:0000256" key="8">
    <source>
        <dbReference type="SAM" id="Phobius"/>
    </source>
</evidence>
<dbReference type="Gene3D" id="3.30.70.1440">
    <property type="entry name" value="Multidrug efflux transporter AcrB pore domain"/>
    <property type="match status" value="1"/>
</dbReference>
<evidence type="ECO:0000313" key="9">
    <source>
        <dbReference type="EMBL" id="OPH83252.1"/>
    </source>
</evidence>
<gene>
    <name evidence="9" type="ORF">B2M20_08195</name>
</gene>
<comment type="subcellular location">
    <subcellularLocation>
        <location evidence="1">Cell inner membrane</location>
        <topology evidence="1">Multi-pass membrane protein</topology>
    </subcellularLocation>
</comment>
<dbReference type="Gene3D" id="3.30.70.1430">
    <property type="entry name" value="Multidrug efflux transporter AcrB pore domain"/>
    <property type="match status" value="2"/>
</dbReference>
<name>A0A1V4I0A5_NITVU</name>
<dbReference type="Pfam" id="PF00873">
    <property type="entry name" value="ACR_tran"/>
    <property type="match status" value="1"/>
</dbReference>
<evidence type="ECO:0000256" key="2">
    <source>
        <dbReference type="ARBA" id="ARBA00022448"/>
    </source>
</evidence>
<feature type="transmembrane region" description="Helical" evidence="8">
    <location>
        <begin position="859"/>
        <end position="876"/>
    </location>
</feature>
<reference evidence="9 10" key="1">
    <citation type="submission" date="2017-02" db="EMBL/GenBank/DDBJ databases">
        <title>Genome sequence of the nitrite-oxidizing bacterium Nitrobacter vulgaris strain Ab1.</title>
        <authorList>
            <person name="Mellbye B.L."/>
            <person name="Davis E.W."/>
            <person name="Spieck E."/>
            <person name="Chang J.H."/>
            <person name="Bottomley P.J."/>
            <person name="Sayavedra-Soto L.A."/>
        </authorList>
    </citation>
    <scope>NUCLEOTIDE SEQUENCE [LARGE SCALE GENOMIC DNA]</scope>
    <source>
        <strain evidence="9 10">Ab1</strain>
    </source>
</reference>
<feature type="transmembrane region" description="Helical" evidence="8">
    <location>
        <begin position="529"/>
        <end position="548"/>
    </location>
</feature>
<organism evidence="9 10">
    <name type="scientific">Nitrobacter vulgaris</name>
    <dbReference type="NCBI Taxonomy" id="29421"/>
    <lineage>
        <taxon>Bacteria</taxon>
        <taxon>Pseudomonadati</taxon>
        <taxon>Pseudomonadota</taxon>
        <taxon>Alphaproteobacteria</taxon>
        <taxon>Hyphomicrobiales</taxon>
        <taxon>Nitrobacteraceae</taxon>
        <taxon>Nitrobacter</taxon>
    </lineage>
</organism>
<dbReference type="Proteomes" id="UP000189940">
    <property type="component" value="Unassembled WGS sequence"/>
</dbReference>
<feature type="transmembrane region" description="Helical" evidence="8">
    <location>
        <begin position="431"/>
        <end position="451"/>
    </location>
</feature>
<dbReference type="InterPro" id="IPR027463">
    <property type="entry name" value="AcrB_DN_DC_subdom"/>
</dbReference>
<keyword evidence="10" id="KW-1185">Reference proteome</keyword>
<dbReference type="FunFam" id="1.20.1640.10:FF:000001">
    <property type="entry name" value="Efflux pump membrane transporter"/>
    <property type="match status" value="1"/>
</dbReference>
<dbReference type="PRINTS" id="PR00702">
    <property type="entry name" value="ACRIFLAVINRP"/>
</dbReference>
<dbReference type="OrthoDB" id="9807350at2"/>
<dbReference type="AlphaFoldDB" id="A0A1V4I0A5"/>
<accession>A0A1V4I0A5</accession>
<evidence type="ECO:0000256" key="5">
    <source>
        <dbReference type="ARBA" id="ARBA00022692"/>
    </source>
</evidence>
<feature type="transmembrane region" description="Helical" evidence="8">
    <location>
        <begin position="463"/>
        <end position="482"/>
    </location>
</feature>
<protein>
    <submittedName>
        <fullName evidence="9">Acriflavine resistance protein B</fullName>
    </submittedName>
</protein>
<proteinExistence type="predicted"/>
<keyword evidence="4" id="KW-0997">Cell inner membrane</keyword>
<dbReference type="GO" id="GO:0005886">
    <property type="term" value="C:plasma membrane"/>
    <property type="evidence" value="ECO:0007669"/>
    <property type="project" value="UniProtKB-SubCell"/>
</dbReference>
<dbReference type="SUPFAM" id="SSF82714">
    <property type="entry name" value="Multidrug efflux transporter AcrB TolC docking domain, DN and DC subdomains"/>
    <property type="match status" value="2"/>
</dbReference>
<dbReference type="PANTHER" id="PTHR32063:SF78">
    <property type="entry name" value="ACRB_ACRD_ACRF FAMILY PROTEIN"/>
    <property type="match status" value="1"/>
</dbReference>
<evidence type="ECO:0000313" key="10">
    <source>
        <dbReference type="Proteomes" id="UP000189940"/>
    </source>
</evidence>
<evidence type="ECO:0000256" key="1">
    <source>
        <dbReference type="ARBA" id="ARBA00004429"/>
    </source>
</evidence>
<dbReference type="Gene3D" id="3.30.2090.10">
    <property type="entry name" value="Multidrug efflux transporter AcrB TolC docking domain, DN and DC subdomains"/>
    <property type="match status" value="2"/>
</dbReference>
<dbReference type="EMBL" id="MWPQ01000036">
    <property type="protein sequence ID" value="OPH83252.1"/>
    <property type="molecule type" value="Genomic_DNA"/>
</dbReference>
<feature type="transmembrane region" description="Helical" evidence="8">
    <location>
        <begin position="987"/>
        <end position="1013"/>
    </location>
</feature>
<keyword evidence="2" id="KW-0813">Transport</keyword>
<dbReference type="RefSeq" id="WP_079446561.1">
    <property type="nucleotide sequence ID" value="NZ_MWPQ01000036.1"/>
</dbReference>
<dbReference type="PANTHER" id="PTHR32063">
    <property type="match status" value="1"/>
</dbReference>
<evidence type="ECO:0000256" key="7">
    <source>
        <dbReference type="ARBA" id="ARBA00023136"/>
    </source>
</evidence>
<dbReference type="SUPFAM" id="SSF82693">
    <property type="entry name" value="Multidrug efflux transporter AcrB pore domain, PN1, PN2, PC1 and PC2 subdomains"/>
    <property type="match status" value="3"/>
</dbReference>
<dbReference type="STRING" id="29421.B2M20_08195"/>
<feature type="transmembrane region" description="Helical" evidence="8">
    <location>
        <begin position="954"/>
        <end position="975"/>
    </location>
</feature>
<keyword evidence="3" id="KW-1003">Cell membrane</keyword>
<dbReference type="InterPro" id="IPR001036">
    <property type="entry name" value="Acrflvin-R"/>
</dbReference>
<keyword evidence="6 8" id="KW-1133">Transmembrane helix</keyword>
<dbReference type="FunFam" id="3.30.70.1430:FF:000001">
    <property type="entry name" value="Efflux pump membrane transporter"/>
    <property type="match status" value="1"/>
</dbReference>
<dbReference type="Gene3D" id="1.20.1640.10">
    <property type="entry name" value="Multidrug efflux transporter AcrB transmembrane domain"/>
    <property type="match status" value="2"/>
</dbReference>
<sequence length="1040" mass="110819">MGVSEPFIRRPIATSLLGIALMIGGALGYWALPVSALPQVDFPSVQVRTQLPGASPDVVASLLTAPLERQLGQIPSLSSMTSTSSFGLSQISLQFNLNRDIDGATQDVQAAINAAAGVLPKNLPYPPVYAKVNPADAPVITLALTSDTVSLRTLSDIGDTILSQRLSQISGVGRVSVLGGLKPAVRVQADLARLAAYGISMEDLRTAIANANVSGPKGALDGAQQAYTIAANDQITTADAYRPIIIAYRNGSPVTIGDVARIVDGLENDRTGGWYNGTPAVIIDIQRQPGANVIEVVRQIREEIPKVQKAIPAGVKLTVVSDRTVTIRASVHDVQFTLILSIVLVTLVVLLFLRSLRATLIAGVALPLSLITSFGIMYFAGFSLDNLSLMALTIGTGFVVDDAIVMIENIVRHIENGESVMEASLRGASEIAFTVISLTVSLIAVFIPLLFMSGLVGRMFREFALTLTIAVVTSAVVSLTLTPMMCSRLLKHSEEGAPIPGLAAVNRSIDRLVAFYHWTLLWVLQHQRATLVVVFATVVATMMLYVVAPKGFLPLQDTASITAVTEAGPDVSFAEMGRRQAEVAGILEEDPDVVGVVSVIGAGSVNPTTNVGRLVMTVKPRSDRRDDVAAIITRLKTRVASIPGMAVYFQPVQDIQISTRASRSLYQYTLTGTDAAHVSEWTQKLVKELRRDPLFRDVSSEAQDAGLRAALNIDRERAGQLGVSLQAVNDTLNDSFAQRQISTVYGQANQYRVVLEALPQYQNDPSILSKLFLPGVAGAQVPLSAVATLTRTTAPLAISHQAQFPAFSLSFNLAPGEALGDAVERVKIIETRIGMPSSIVGMFSGDAAEFSKALAGQPWLILAALVTIYIVLGVLYESYVHPITILSTLPSAGIGAILALMLFGQDLSVIGLIGIILLMGIVKKNAIMMIDFALEAERRQGMSSTDAIVQACLLRFRPIMMTTLAALFGALPLAIESGTGSELRFPLGISIIGGLLLSQLLTLYTTPVIYLGLDRLNKRIEQAVPTGGSKPLPGASEDIR</sequence>
<comment type="caution">
    <text evidence="9">The sequence shown here is derived from an EMBL/GenBank/DDBJ whole genome shotgun (WGS) entry which is preliminary data.</text>
</comment>
<evidence type="ECO:0000256" key="4">
    <source>
        <dbReference type="ARBA" id="ARBA00022519"/>
    </source>
</evidence>
<evidence type="ECO:0000256" key="3">
    <source>
        <dbReference type="ARBA" id="ARBA00022475"/>
    </source>
</evidence>
<evidence type="ECO:0000256" key="6">
    <source>
        <dbReference type="ARBA" id="ARBA00022989"/>
    </source>
</evidence>
<dbReference type="SUPFAM" id="SSF82866">
    <property type="entry name" value="Multidrug efflux transporter AcrB transmembrane domain"/>
    <property type="match status" value="2"/>
</dbReference>
<feature type="transmembrane region" description="Helical" evidence="8">
    <location>
        <begin position="334"/>
        <end position="353"/>
    </location>
</feature>
<dbReference type="GO" id="GO:0042910">
    <property type="term" value="F:xenobiotic transmembrane transporter activity"/>
    <property type="evidence" value="ECO:0007669"/>
    <property type="project" value="TreeGrafter"/>
</dbReference>
<feature type="transmembrane region" description="Helical" evidence="8">
    <location>
        <begin position="12"/>
        <end position="32"/>
    </location>
</feature>
<keyword evidence="7 8" id="KW-0472">Membrane</keyword>